<keyword evidence="9" id="KW-0472">Membrane</keyword>
<dbReference type="Gene3D" id="1.10.246.110">
    <property type="entry name" value="Mitochondrial ATP synthase-coupling factor 6"/>
    <property type="match status" value="1"/>
</dbReference>
<evidence type="ECO:0000256" key="5">
    <source>
        <dbReference type="ARBA" id="ARBA00022781"/>
    </source>
</evidence>
<evidence type="ECO:0000256" key="6">
    <source>
        <dbReference type="ARBA" id="ARBA00022792"/>
    </source>
</evidence>
<dbReference type="AlphaFoldDB" id="A0AA88IPK9"/>
<dbReference type="Pfam" id="PF05511">
    <property type="entry name" value="ATP-synt_F6"/>
    <property type="match status" value="1"/>
</dbReference>
<keyword evidence="8" id="KW-0496">Mitochondrion</keyword>
<comment type="caution">
    <text evidence="14">The sequence shown here is derived from an EMBL/GenBank/DDBJ whole genome shotgun (WGS) entry which is preliminary data.</text>
</comment>
<sequence length="449" mass="49553">MVVLYNRVRRLNVLNSFHVECSFIIIRRTPGIVTLSTRKAKPKTITDIGNLFPQRASKAKEIQELVIGDVSLKAASQNVSKTMATTGPVRANFKTVEAEKPVIKSNALTFSHISPHCHCNIPEPTDTRDNLSTKASALTDLSQPVFTLFNDSLEGMRESSYISSNAIGEITCTRHAVPETGPAPASETYFGVITNADTVIPPSGNVPDLFPAKNDFIEATHASGDRDLINTPKNATSIGAVIVSEVNDLIFKDIFKDYAFNTCSLQIPYKDETVSHKPTPEEEIGSRETAYRLPFTEPTISAESAVQEVAVFSSQPKIKNASTEKSLDVKTETVFESNIIWGNKSLMGSDPACGELAEDELRAEEERSVQDVSDAQLDLTIQKLFLDKIREFCAESEACDGLLDVGPEYKKAFFLEEFTKLQRLYGNGDLLSFPEFKFSEPVLDENYSK</sequence>
<keyword evidence="15" id="KW-1185">Reference proteome</keyword>
<keyword evidence="5" id="KW-0375">Hydrogen ion transport</keyword>
<evidence type="ECO:0000256" key="12">
    <source>
        <dbReference type="ARBA" id="ARBA00064647"/>
    </source>
</evidence>
<dbReference type="GO" id="GO:0015986">
    <property type="term" value="P:proton motive force-driven ATP synthesis"/>
    <property type="evidence" value="ECO:0007669"/>
    <property type="project" value="InterPro"/>
</dbReference>
<name>A0AA88IPK9_TACVA</name>
<accession>A0AA88IPK9</accession>
<evidence type="ECO:0000256" key="11">
    <source>
        <dbReference type="ARBA" id="ARBA00059339"/>
    </source>
</evidence>
<reference evidence="14" key="1">
    <citation type="submission" date="2023-08" db="EMBL/GenBank/DDBJ databases">
        <title>Pelteobagrus vachellii genome.</title>
        <authorList>
            <person name="Liu H."/>
        </authorList>
    </citation>
    <scope>NUCLEOTIDE SEQUENCE</scope>
    <source>
        <strain evidence="14">PRFRI_2022a</strain>
        <tissue evidence="14">Muscle</tissue>
    </source>
</reference>
<dbReference type="Proteomes" id="UP001187315">
    <property type="component" value="Unassembled WGS sequence"/>
</dbReference>
<dbReference type="GO" id="GO:0015078">
    <property type="term" value="F:proton transmembrane transporter activity"/>
    <property type="evidence" value="ECO:0007669"/>
    <property type="project" value="InterPro"/>
</dbReference>
<dbReference type="InterPro" id="IPR036204">
    <property type="entry name" value="ATP_synth_f6_sf_mt"/>
</dbReference>
<dbReference type="PANTHER" id="PTHR12441">
    <property type="entry name" value="ATP SYNTHASE COUPLING FACTOR 6, MITOCHONDRIAL"/>
    <property type="match status" value="1"/>
</dbReference>
<evidence type="ECO:0000256" key="2">
    <source>
        <dbReference type="ARBA" id="ARBA00007346"/>
    </source>
</evidence>
<dbReference type="GO" id="GO:0045259">
    <property type="term" value="C:proton-transporting ATP synthase complex"/>
    <property type="evidence" value="ECO:0007669"/>
    <property type="project" value="UniProtKB-KW"/>
</dbReference>
<evidence type="ECO:0000256" key="10">
    <source>
        <dbReference type="ARBA" id="ARBA00029863"/>
    </source>
</evidence>
<evidence type="ECO:0000256" key="1">
    <source>
        <dbReference type="ARBA" id="ARBA00004273"/>
    </source>
</evidence>
<comment type="subunit">
    <text evidence="12">Component of the ATP synthase complex composed at least of ATP5F1A/subunit alpha, ATP5F1B/subunit beta, ATP5MC1/subunit c (homooctomer), MT-ATP6/subunit a, MT-ATP8/subunit 8, ATP5ME/subunit e, ATP5MF/subunit f, ATP5MG/subunit g, ATP5MK/subunit k, ATP5MJ/subunit j, ATP5F1C/subunit gamma, ATP5F1D/subunit delta, ATP5F1E/subunit epsilon, ATP5PF/subunit F6, ATP5PB/subunit b, ATP5PD/subunit d, ATP5PO/subunit OSCP. ATP synthase complex consists of a soluble F(1) head domain (subunits alpha(3) and beta(3)) - the catalytic core - and a membrane F(0) domain - the membrane proton channel (subunits c, a, 8, e, f, g, k and j). These two domains are linked by a central stalk (subunits gamma, delta, and epsilon) rotating inside the F1 region and a stationary peripheral stalk (subunits F6, b, d, and OSCP).</text>
</comment>
<keyword evidence="3" id="KW-0813">Transport</keyword>
<dbReference type="InterPro" id="IPR008387">
    <property type="entry name" value="ATP_synth_f6_mt"/>
</dbReference>
<evidence type="ECO:0000256" key="13">
    <source>
        <dbReference type="ARBA" id="ARBA00073749"/>
    </source>
</evidence>
<evidence type="ECO:0000256" key="3">
    <source>
        <dbReference type="ARBA" id="ARBA00022448"/>
    </source>
</evidence>
<evidence type="ECO:0000256" key="7">
    <source>
        <dbReference type="ARBA" id="ARBA00023065"/>
    </source>
</evidence>
<comment type="similarity">
    <text evidence="2">Belongs to the eukaryotic ATPase subunit F6 family.</text>
</comment>
<dbReference type="GO" id="GO:0005743">
    <property type="term" value="C:mitochondrial inner membrane"/>
    <property type="evidence" value="ECO:0007669"/>
    <property type="project" value="UniProtKB-SubCell"/>
</dbReference>
<evidence type="ECO:0000313" key="14">
    <source>
        <dbReference type="EMBL" id="KAK2818009.1"/>
    </source>
</evidence>
<evidence type="ECO:0000256" key="8">
    <source>
        <dbReference type="ARBA" id="ARBA00023128"/>
    </source>
</evidence>
<dbReference type="EMBL" id="JAVHJS010000024">
    <property type="protein sequence ID" value="KAK2818009.1"/>
    <property type="molecule type" value="Genomic_DNA"/>
</dbReference>
<organism evidence="14 15">
    <name type="scientific">Tachysurus vachellii</name>
    <name type="common">Darkbarbel catfish</name>
    <name type="synonym">Pelteobagrus vachellii</name>
    <dbReference type="NCBI Taxonomy" id="175792"/>
    <lineage>
        <taxon>Eukaryota</taxon>
        <taxon>Metazoa</taxon>
        <taxon>Chordata</taxon>
        <taxon>Craniata</taxon>
        <taxon>Vertebrata</taxon>
        <taxon>Euteleostomi</taxon>
        <taxon>Actinopterygii</taxon>
        <taxon>Neopterygii</taxon>
        <taxon>Teleostei</taxon>
        <taxon>Ostariophysi</taxon>
        <taxon>Siluriformes</taxon>
        <taxon>Bagridae</taxon>
        <taxon>Tachysurus</taxon>
    </lineage>
</organism>
<evidence type="ECO:0000313" key="15">
    <source>
        <dbReference type="Proteomes" id="UP001187315"/>
    </source>
</evidence>
<dbReference type="FunFam" id="1.10.246.110:FF:000001">
    <property type="entry name" value="ATP synthase-coupling factor 6, mitochondrial"/>
    <property type="match status" value="1"/>
</dbReference>
<gene>
    <name evidence="14" type="ORF">Q7C36_021942</name>
</gene>
<keyword evidence="6" id="KW-0999">Mitochondrion inner membrane</keyword>
<keyword evidence="4" id="KW-0138">CF(0)</keyword>
<dbReference type="PANTHER" id="PTHR12441:SF14">
    <property type="entry name" value="ATP SYNTHASE-COUPLING FACTOR 6, MITOCHONDRIAL"/>
    <property type="match status" value="1"/>
</dbReference>
<dbReference type="SUPFAM" id="SSF111357">
    <property type="entry name" value="Mitochondrial ATP synthase coupling factor 6"/>
    <property type="match status" value="1"/>
</dbReference>
<proteinExistence type="inferred from homology"/>
<evidence type="ECO:0000256" key="9">
    <source>
        <dbReference type="ARBA" id="ARBA00023136"/>
    </source>
</evidence>
<comment type="function">
    <text evidence="11">Subunit F6, of the mitochondrial membrane ATP synthase complex (F(1)F(0) ATP synthase or Complex V) that produces ATP from ADP in the presence of a proton gradient across the membrane which is generated by electron transport complexes of the respiratory chain. ATP synthase complex consist of a soluble F(1) head domain - the catalytic core - and a membrane F(1) domain - the membrane proton channel. These two domains are linked by a central stalk rotating inside the F(1) region and a stationary peripheral stalk. During catalysis, ATP synthesis in the catalytic domain of F(1) is coupled via a rotary mechanism of the central stalk subunits to proton translocation. In vivo, can only synthesize ATP although its ATP hydrolase activity can be activated artificially in vitro. Part of the complex F(0) domain. Part of the complex F(0) domain and the peripheric stalk, which acts as a stator to hold the catalytic alpha(3)beta(3) subcomplex and subunit a/ATP6 static relative to the rotary elements.</text>
</comment>
<evidence type="ECO:0000256" key="4">
    <source>
        <dbReference type="ARBA" id="ARBA00022547"/>
    </source>
</evidence>
<keyword evidence="7" id="KW-0406">Ion transport</keyword>
<comment type="subcellular location">
    <subcellularLocation>
        <location evidence="1">Mitochondrion inner membrane</location>
    </subcellularLocation>
</comment>
<protein>
    <recommendedName>
        <fullName evidence="13">ATP synthase peripheral stalk subunit F6, mitochondrial</fullName>
    </recommendedName>
    <alternativeName>
        <fullName evidence="10">ATP synthase peripheral stalk subunit F6</fullName>
    </alternativeName>
</protein>